<sequence>MIGEAMPTEGALPEAMPPETVGVEALTGERVRILPTDPRDMARFAVRWAHSVHAAIHPIPRTQ</sequence>
<dbReference type="AlphaFoldDB" id="A6WAI0"/>
<dbReference type="Proteomes" id="UP000001116">
    <property type="component" value="Chromosome"/>
</dbReference>
<dbReference type="RefSeq" id="WP_012087963.1">
    <property type="nucleotide sequence ID" value="NC_009664.2"/>
</dbReference>
<dbReference type="KEGG" id="kra:Krad_2339"/>
<name>A6WAI0_KINRD</name>
<gene>
    <name evidence="1" type="ordered locus">Krad_2339</name>
</gene>
<organism evidence="1 2">
    <name type="scientific">Kineococcus radiotolerans (strain ATCC BAA-149 / DSM 14245 / SRS30216)</name>
    <dbReference type="NCBI Taxonomy" id="266940"/>
    <lineage>
        <taxon>Bacteria</taxon>
        <taxon>Bacillati</taxon>
        <taxon>Actinomycetota</taxon>
        <taxon>Actinomycetes</taxon>
        <taxon>Kineosporiales</taxon>
        <taxon>Kineosporiaceae</taxon>
        <taxon>Kineococcus</taxon>
    </lineage>
</organism>
<evidence type="ECO:0000313" key="2">
    <source>
        <dbReference type="Proteomes" id="UP000001116"/>
    </source>
</evidence>
<protein>
    <submittedName>
        <fullName evidence="1">Uncharacterized protein</fullName>
    </submittedName>
</protein>
<proteinExistence type="predicted"/>
<accession>A6WAI0</accession>
<dbReference type="EMBL" id="CP000750">
    <property type="protein sequence ID" value="ABS03819.1"/>
    <property type="molecule type" value="Genomic_DNA"/>
</dbReference>
<reference evidence="2" key="1">
    <citation type="journal article" date="2008" name="PLoS ONE">
        <title>Survival in nuclear waste, extreme resistance, and potential applications gleaned from the genome sequence of Kineococcus radiotolerans SRS30216.</title>
        <authorList>
            <person name="Bagwell C.E."/>
            <person name="Bhat S."/>
            <person name="Hawkins G.M."/>
            <person name="Smith B.W."/>
            <person name="Biswas T."/>
            <person name="Hoover T.R."/>
            <person name="Saunders E."/>
            <person name="Han C.S."/>
            <person name="Tsodikov O.V."/>
            <person name="Shimkets L.J."/>
        </authorList>
    </citation>
    <scope>NUCLEOTIDE SEQUENCE [LARGE SCALE GENOMIC DNA]</scope>
    <source>
        <strain evidence="2">ATCC BAA-149 / DSM 14245 / SRS30216</strain>
    </source>
</reference>
<evidence type="ECO:0000313" key="1">
    <source>
        <dbReference type="EMBL" id="ABS03819.1"/>
    </source>
</evidence>
<keyword evidence="2" id="KW-1185">Reference proteome</keyword>
<dbReference type="STRING" id="266940.Krad_2339"/>
<dbReference type="HOGENOM" id="CLU_2879921_0_0_11"/>